<protein>
    <submittedName>
        <fullName evidence="4">Uncharacterized protein</fullName>
    </submittedName>
</protein>
<dbReference type="Proteomes" id="UP001156398">
    <property type="component" value="Unassembled WGS sequence"/>
</dbReference>
<keyword evidence="2" id="KW-0812">Transmembrane</keyword>
<evidence type="ECO:0000256" key="2">
    <source>
        <dbReference type="SAM" id="Phobius"/>
    </source>
</evidence>
<accession>A0AA90K937</accession>
<organism evidence="4">
    <name type="scientific">Streptantibioticus silvisoli</name>
    <dbReference type="NCBI Taxonomy" id="2705255"/>
    <lineage>
        <taxon>Bacteria</taxon>
        <taxon>Bacillati</taxon>
        <taxon>Actinomycetota</taxon>
        <taxon>Actinomycetes</taxon>
        <taxon>Kitasatosporales</taxon>
        <taxon>Streptomycetaceae</taxon>
        <taxon>Streptantibioticus</taxon>
    </lineage>
</organism>
<evidence type="ECO:0000313" key="3">
    <source>
        <dbReference type="EMBL" id="MDI5963155.1"/>
    </source>
</evidence>
<keyword evidence="5" id="KW-1185">Reference proteome</keyword>
<comment type="caution">
    <text evidence="4">The sequence shown here is derived from an EMBL/GenBank/DDBJ whole genome shotgun (WGS) entry which is preliminary data.</text>
</comment>
<evidence type="ECO:0000313" key="5">
    <source>
        <dbReference type="Proteomes" id="UP001156398"/>
    </source>
</evidence>
<name>A0AA90K937_9ACTN</name>
<feature type="compositionally biased region" description="Basic residues" evidence="1">
    <location>
        <begin position="33"/>
        <end position="51"/>
    </location>
</feature>
<keyword evidence="2" id="KW-1133">Transmembrane helix</keyword>
<feature type="transmembrane region" description="Helical" evidence="2">
    <location>
        <begin position="12"/>
        <end position="30"/>
    </location>
</feature>
<dbReference type="EMBL" id="JAAGKO020000011">
    <property type="protein sequence ID" value="MDI5963155.1"/>
    <property type="molecule type" value="Genomic_DNA"/>
</dbReference>
<dbReference type="RefSeq" id="WP_271317231.1">
    <property type="nucleotide sequence ID" value="NZ_JAAGKO020000011.1"/>
</dbReference>
<keyword evidence="2" id="KW-0472">Membrane</keyword>
<evidence type="ECO:0000256" key="1">
    <source>
        <dbReference type="SAM" id="MobiDB-lite"/>
    </source>
</evidence>
<feature type="region of interest" description="Disordered" evidence="1">
    <location>
        <begin position="32"/>
        <end position="51"/>
    </location>
</feature>
<gene>
    <name evidence="3" type="ORF">POF43_010615</name>
    <name evidence="4" type="ORF">POF50_013425</name>
</gene>
<dbReference type="EMBL" id="JABXJJ020000014">
    <property type="protein sequence ID" value="MDI5970332.1"/>
    <property type="molecule type" value="Genomic_DNA"/>
</dbReference>
<dbReference type="AlphaFoldDB" id="A0AA90K937"/>
<sequence>MGIAAQSAGTHVGVIIVAAIVLAGVIGMITTHKGNKTGRRTSTKRRSARRR</sequence>
<reference evidence="4 5" key="1">
    <citation type="submission" date="2023-05" db="EMBL/GenBank/DDBJ databases">
        <title>Streptantibioticus silvisoli sp. nov., acidotolerant actinomycetes 1 from pine litter.</title>
        <authorList>
            <person name="Swiecimska M."/>
            <person name="Golinska P."/>
            <person name="Sangal V."/>
            <person name="Wachnowicz B."/>
            <person name="Goodfellow M."/>
        </authorList>
    </citation>
    <scope>NUCLEOTIDE SEQUENCE</scope>
    <source>
        <strain evidence="4">SL13</strain>
        <strain evidence="3 5">SL54</strain>
    </source>
</reference>
<proteinExistence type="predicted"/>
<evidence type="ECO:0000313" key="4">
    <source>
        <dbReference type="EMBL" id="MDI5970332.1"/>
    </source>
</evidence>